<dbReference type="CDD" id="cd01344">
    <property type="entry name" value="PL2_Passenger_AT"/>
    <property type="match status" value="1"/>
</dbReference>
<keyword evidence="4" id="KW-1185">Reference proteome</keyword>
<dbReference type="Gene3D" id="2.40.128.130">
    <property type="entry name" value="Autotransporter beta-domain"/>
    <property type="match status" value="1"/>
</dbReference>
<dbReference type="EMBL" id="JALKCG010000009">
    <property type="protein sequence ID" value="MCK0209875.1"/>
    <property type="molecule type" value="Genomic_DNA"/>
</dbReference>
<dbReference type="InterPro" id="IPR036709">
    <property type="entry name" value="Autotransporte_beta_dom_sf"/>
</dbReference>
<evidence type="ECO:0000313" key="3">
    <source>
        <dbReference type="EMBL" id="MCK0209875.1"/>
    </source>
</evidence>
<dbReference type="SMART" id="SM00869">
    <property type="entry name" value="Autotransporter"/>
    <property type="match status" value="1"/>
</dbReference>
<gene>
    <name evidence="3" type="ORF">MWN33_17730</name>
</gene>
<dbReference type="Gene3D" id="2.160.20.160">
    <property type="match status" value="1"/>
</dbReference>
<dbReference type="Pfam" id="PF03797">
    <property type="entry name" value="Autotransporter"/>
    <property type="match status" value="1"/>
</dbReference>
<dbReference type="InterPro" id="IPR006315">
    <property type="entry name" value="OM_autotransptr_brl_dom"/>
</dbReference>
<dbReference type="InterPro" id="IPR005546">
    <property type="entry name" value="Autotransporte_beta"/>
</dbReference>
<comment type="caution">
    <text evidence="3">The sequence shown here is derived from an EMBL/GenBank/DDBJ whole genome shotgun (WGS) entry which is preliminary data.</text>
</comment>
<dbReference type="SUPFAM" id="SSF103515">
    <property type="entry name" value="Autotransporter"/>
    <property type="match status" value="1"/>
</dbReference>
<dbReference type="NCBIfam" id="TIGR01414">
    <property type="entry name" value="autotrans_barl"/>
    <property type="match status" value="1"/>
</dbReference>
<keyword evidence="1" id="KW-0732">Signal</keyword>
<sequence>MSPAVEHRKGALFSSVSTLALSTVFVALAVTVAPQPASATSCTGNGTSTIVCDTTAGYVSTDIVGTDDPDSIKVLGGTYGFDGTTWDAIELLGKAGGDTIFIGADGVSANTGNVEYGGSVSGGDGNDKITIGSADSTADYWVGIHEDVSGDKGDDEILINALHGDVTMGGEVKGGSGEDKIIATASGDSNYVLFEKDISGGSGDDFIKLKADDDGLITFDDIEGNGSYGGHHLDDDDVIILSAEKGGEIKGDDIRAGEDNDFVGLFAEKGGKITVDDISGGDGSDKIYLTAEKGGEIRFDDISGDGGYGYGSRWSRENDKIVLTADKGGKISGENIDGNDGEDFIGLFASDGGDIYVRDIDGGDDDDVIILSAEDGRSDIRAHDIDGGDGEDFIGLFAEKGAEIKLDDIDGGEDDDTIKLSAEKGGEIRLDDIKGGDGDDEIKLSADTGGEIKVDDITGGKGDDKIFLTADDGGEIRFDDIAGDGDSGYGYGRSWHRSEDDVIVLTAKDGGKISGENIDGNDGEDFIGLFASDGGDIYVRDIDGGDDDDVIVLSAEDGRSDIRAHDIDGGDGEDFIGLFAEKGAEIKIDDIDGGEDDDTIKLSAEKGGEITLDDIKGGDGDDEIKLSADTGGEIKVDDITGGKGDDKIFLTADDGGEIRFDDIAGDGDSGYGYGRSWHRSEDDVIVLTAKDGGKISGENIDGNDGEDFIGLFASDGGDIYVRDIDGGDDDDVIVLSAEDGRSDIRAHDIDGGDGEDFIGLFAEKGAEIKIDDIDGGEDDDTIKLSAEKGGEITVDDIKGGKGDDKIFLSAEKGGEIRFNDIEGDGEYGRYRDNDDKIILSATDGGTIVGDNIDGNDGTDFIGLFVSDGGDIYVHDIDGGDGDDVIVLSAEDRRSDIRADDIDGGDDEDFIGLFAEKGAEIKVDDIDGGDDDDTIKLSAEKGGEITVDDIKGGKGDDKVFLIADKGGEIRFDNIEGDGEYGHYHDNDDKIVLFAQRGGEISGKDIDGNSGGDFIGVIADGGQIRLDDIDGGDGDDTIVVAGTDDEDSWIRLDNIRGGDGDDYVKLSGLDNMNSNFSIWGGLDGGRGFDTLVVTNGSTLSLDDVEHFQQLGVSKNSYLELTQRYVNFNGTEGTDGLVVVDPTSYLRLTDSKADLDTGTFVLEGSADEAGYREIYTGPDAGFLKVTGGVLDVAGNSVDGTSNTRVELYHHDGDETLGDLPAATFINQGTIALHNGQFVSGIPQDVAGDRFTINGDYIGGGNLLIDTFLYDAASATDILVINGNVSSEAVTTIYVNNTNPGEGINTGTTVGSGIKVVDITEGHLSPDETFQLAQNPVSGRREVMAGAFAYRLYQDPTTGGMSDASSGGDWFLRAGYTSQATSYATAPSAVQNHFYAGMDTLYKRLGEMRQQEQFEGRNADLDPVTGKAPAFQPLPAPKFQMWGRGGGSDLTYDVSGGWDFSQQTWGMQAGGDYTFDYSGWRVTAGAFGGYGWSDVDVAGDWTSWDSGSSMDINGWSAGIYTSIRQVGLAPGAGFYTDLVGKVDVLDIDITSTSNVTANTSANVWGASAEVGYGFEMPNAWVIQPQVQLAYVVAKQDDYYDSIGTYVSPGDAQSLIGRLGLQVQSTYVMATGQTITPYATFNVLSEFMGDNKTNVAGTVLTSDINGTWYNAGLGFTADLNSTVALFGNAEYNFGDVEGWVGQGGIKFRW</sequence>
<dbReference type="Pfam" id="PF18883">
    <property type="entry name" value="AC_1"/>
    <property type="match status" value="1"/>
</dbReference>
<dbReference type="InterPro" id="IPR043990">
    <property type="entry name" value="AC_1"/>
</dbReference>
<reference evidence="4" key="2">
    <citation type="submission" date="2023-07" db="EMBL/GenBank/DDBJ databases">
        <title>Ancylobacter moscoviensis sp. nov., facultatively methylotrophic bacteria from activated sludge and the reclassification of Starkeya novella (Starkey 1934) Kelly et al. 2000 as Ancylobacter novellus comb. nov., Starkeya koreensis Im et al. 2006 as Ancylobacter koreensis comb.nov., Angulomicrobium tetraedrale Vasil'eva et al. 1986 as Ancylobacter tetraedralis comb. nov., Angulomicrobium amanitiforme Fritz et al. 2004 as Ancylobacter amanitiformis comb. nov. and Methylorhabdus multivorans Doronina et al. 1996 as Ancylobacter multivorans comb. nov. and emended description of the genus Ancylobacter.</title>
        <authorList>
            <person name="Doronina N."/>
            <person name="Chemodurova A."/>
            <person name="Grouzdev D."/>
            <person name="Koziaeva V."/>
            <person name="Shi W."/>
            <person name="Wu L."/>
            <person name="Kaparullina E."/>
        </authorList>
    </citation>
    <scope>NUCLEOTIDE SEQUENCE [LARGE SCALE GENOMIC DNA]</scope>
    <source>
        <strain evidence="4">Jip08</strain>
    </source>
</reference>
<feature type="signal peptide" evidence="1">
    <location>
        <begin position="1"/>
        <end position="29"/>
    </location>
</feature>
<dbReference type="RefSeq" id="WP_247202380.1">
    <property type="nucleotide sequence ID" value="NZ_JALKCG010000009.1"/>
</dbReference>
<dbReference type="Proteomes" id="UP001202867">
    <property type="component" value="Unassembled WGS sequence"/>
</dbReference>
<evidence type="ECO:0000313" key="4">
    <source>
        <dbReference type="Proteomes" id="UP001202867"/>
    </source>
</evidence>
<accession>A0ABT0DRH2</accession>
<organism evidence="3 4">
    <name type="scientific">Ancylobacter koreensis</name>
    <dbReference type="NCBI Taxonomy" id="266121"/>
    <lineage>
        <taxon>Bacteria</taxon>
        <taxon>Pseudomonadati</taxon>
        <taxon>Pseudomonadota</taxon>
        <taxon>Alphaproteobacteria</taxon>
        <taxon>Hyphomicrobiales</taxon>
        <taxon>Xanthobacteraceae</taxon>
        <taxon>Ancylobacter</taxon>
    </lineage>
</organism>
<name>A0ABT0DRH2_9HYPH</name>
<dbReference type="PROSITE" id="PS51208">
    <property type="entry name" value="AUTOTRANSPORTER"/>
    <property type="match status" value="1"/>
</dbReference>
<feature type="chain" id="PRO_5046978523" evidence="1">
    <location>
        <begin position="30"/>
        <end position="1704"/>
    </location>
</feature>
<evidence type="ECO:0000259" key="2">
    <source>
        <dbReference type="PROSITE" id="PS51208"/>
    </source>
</evidence>
<proteinExistence type="predicted"/>
<dbReference type="PRINTS" id="PR00313">
    <property type="entry name" value="CABNDNGRPT"/>
</dbReference>
<feature type="domain" description="Autotransporter" evidence="2">
    <location>
        <begin position="1430"/>
        <end position="1704"/>
    </location>
</feature>
<evidence type="ECO:0000256" key="1">
    <source>
        <dbReference type="SAM" id="SignalP"/>
    </source>
</evidence>
<protein>
    <submittedName>
        <fullName evidence="3">Autotransporter outer membrane beta-barrel domain-containing protein</fullName>
    </submittedName>
</protein>
<reference evidence="3 4" key="1">
    <citation type="submission" date="2022-04" db="EMBL/GenBank/DDBJ databases">
        <authorList>
            <person name="Grouzdev D.S."/>
            <person name="Pantiukh K.S."/>
            <person name="Krutkina M.S."/>
        </authorList>
    </citation>
    <scope>NUCLEOTIDE SEQUENCE [LARGE SCALE GENOMIC DNA]</scope>
    <source>
        <strain evidence="3 4">Jip08</strain>
    </source>
</reference>